<keyword evidence="3" id="KW-0832">Ubl conjugation</keyword>
<gene>
    <name evidence="6" type="ORF">PLOB_00021004</name>
</gene>
<dbReference type="InterPro" id="IPR013762">
    <property type="entry name" value="Integrase-like_cat_sf"/>
</dbReference>
<dbReference type="SUPFAM" id="SSF56349">
    <property type="entry name" value="DNA breaking-rejoining enzymes"/>
    <property type="match status" value="1"/>
</dbReference>
<keyword evidence="2" id="KW-0597">Phosphoprotein</keyword>
<sequence>PTGAKLLQVTCTTKMAQSRFATVTSDEISKINEEAIPDNTKKATKFGLAVFTEWFQMQEEFKTPFEEMSPIQLNKCLQKFYLSARKRDGSYYNKKSLIAIRAALDRHLKGPPFSKPFSIFDDSHFNEANKSLSNFLKTLSKSGQIAPTVHKPALTKEIVEKLYEEGELVDIDSLQPHKVQQTAWFFISLFLGKRGRENQHLLKKHMLISREAPNGEKYLEINKERGAVLATKNHQGGLDDKEDESNGKIFERPGSKRCPVKLIEKYLSHLSPKCSSLFQKPRSSYKAFNPATDLVWYCSSPLGHNTLENMLRRMTSRAGIKPHLTNHSIRATTVTVLSAANIESRYIRAITGHQSEESIKSYCDTPTFEQFKRMSNELSEFFDPAGGDDKAVTVPQKSVASSSNQPRSVATSTANYSFQSIQDGSQNLVHGFIPGARFHNCNLNFKVSFGESSSKLNL</sequence>
<evidence type="ECO:0000256" key="2">
    <source>
        <dbReference type="ARBA" id="ARBA00022553"/>
    </source>
</evidence>
<keyword evidence="4" id="KW-0233">DNA recombination</keyword>
<reference evidence="6 7" key="1">
    <citation type="submission" date="2022-05" db="EMBL/GenBank/DDBJ databases">
        <authorList>
            <consortium name="Genoscope - CEA"/>
            <person name="William W."/>
        </authorList>
    </citation>
    <scope>NUCLEOTIDE SEQUENCE [LARGE SCALE GENOMIC DNA]</scope>
</reference>
<evidence type="ECO:0000313" key="7">
    <source>
        <dbReference type="Proteomes" id="UP001159405"/>
    </source>
</evidence>
<accession>A0ABN8RJJ0</accession>
<organism evidence="6 7">
    <name type="scientific">Porites lobata</name>
    <dbReference type="NCBI Taxonomy" id="104759"/>
    <lineage>
        <taxon>Eukaryota</taxon>
        <taxon>Metazoa</taxon>
        <taxon>Cnidaria</taxon>
        <taxon>Anthozoa</taxon>
        <taxon>Hexacorallia</taxon>
        <taxon>Scleractinia</taxon>
        <taxon>Fungiina</taxon>
        <taxon>Poritidae</taxon>
        <taxon>Porites</taxon>
    </lineage>
</organism>
<evidence type="ECO:0000256" key="3">
    <source>
        <dbReference type="ARBA" id="ARBA00022843"/>
    </source>
</evidence>
<dbReference type="Pfam" id="PF12012">
    <property type="entry name" value="DUF3504"/>
    <property type="match status" value="1"/>
</dbReference>
<dbReference type="EMBL" id="CALNXK010000244">
    <property type="protein sequence ID" value="CAH3178754.1"/>
    <property type="molecule type" value="Genomic_DNA"/>
</dbReference>
<proteinExistence type="predicted"/>
<dbReference type="PANTHER" id="PTHR21446:SF12">
    <property type="entry name" value="POTASSIUM CHANNEL TETRAMERIZATION DOMAIN CONTAINING 1"/>
    <property type="match status" value="1"/>
</dbReference>
<dbReference type="Proteomes" id="UP001159405">
    <property type="component" value="Unassembled WGS sequence"/>
</dbReference>
<name>A0ABN8RJJ0_9CNID</name>
<dbReference type="PANTHER" id="PTHR21446">
    <property type="entry name" value="DUF3504 DOMAIN-CONTAINING PROTEIN"/>
    <property type="match status" value="1"/>
</dbReference>
<keyword evidence="7" id="KW-1185">Reference proteome</keyword>
<evidence type="ECO:0000256" key="1">
    <source>
        <dbReference type="ARBA" id="ARBA00022499"/>
    </source>
</evidence>
<comment type="caution">
    <text evidence="6">The sequence shown here is derived from an EMBL/GenBank/DDBJ whole genome shotgun (WGS) entry which is preliminary data.</text>
</comment>
<dbReference type="InterPro" id="IPR021893">
    <property type="entry name" value="ZMYM2-like_C"/>
</dbReference>
<dbReference type="Gene3D" id="1.10.443.10">
    <property type="entry name" value="Intergrase catalytic core"/>
    <property type="match status" value="1"/>
</dbReference>
<protein>
    <recommendedName>
        <fullName evidence="5">ZMYM2-like/QRICH1 C-terminal domain-containing protein</fullName>
    </recommendedName>
</protein>
<feature type="non-terminal residue" evidence="6">
    <location>
        <position position="1"/>
    </location>
</feature>
<keyword evidence="1" id="KW-1017">Isopeptide bond</keyword>
<evidence type="ECO:0000313" key="6">
    <source>
        <dbReference type="EMBL" id="CAH3178754.1"/>
    </source>
</evidence>
<evidence type="ECO:0000256" key="4">
    <source>
        <dbReference type="ARBA" id="ARBA00023172"/>
    </source>
</evidence>
<evidence type="ECO:0000259" key="5">
    <source>
        <dbReference type="Pfam" id="PF12012"/>
    </source>
</evidence>
<dbReference type="InterPro" id="IPR052787">
    <property type="entry name" value="MAVS"/>
</dbReference>
<dbReference type="InterPro" id="IPR011010">
    <property type="entry name" value="DNA_brk_join_enz"/>
</dbReference>
<feature type="domain" description="ZMYM2-like/QRICH1 C-terminal" evidence="5">
    <location>
        <begin position="176"/>
        <end position="314"/>
    </location>
</feature>